<accession>A0ABU6JH02</accession>
<evidence type="ECO:0000313" key="4">
    <source>
        <dbReference type="Proteomes" id="UP001352263"/>
    </source>
</evidence>
<feature type="region of interest" description="Disordered" evidence="1">
    <location>
        <begin position="1"/>
        <end position="30"/>
    </location>
</feature>
<feature type="transmembrane region" description="Helical" evidence="2">
    <location>
        <begin position="205"/>
        <end position="223"/>
    </location>
</feature>
<evidence type="ECO:0000313" key="3">
    <source>
        <dbReference type="EMBL" id="MEC4722941.1"/>
    </source>
</evidence>
<protein>
    <submittedName>
        <fullName evidence="3">Uncharacterized protein</fullName>
    </submittedName>
</protein>
<comment type="caution">
    <text evidence="3">The sequence shown here is derived from an EMBL/GenBank/DDBJ whole genome shotgun (WGS) entry which is preliminary data.</text>
</comment>
<keyword evidence="2" id="KW-1133">Transmembrane helix</keyword>
<gene>
    <name evidence="3" type="ORF">RY831_27660</name>
</gene>
<organism evidence="3 4">
    <name type="scientific">Noviherbaspirillum album</name>
    <dbReference type="NCBI Taxonomy" id="3080276"/>
    <lineage>
        <taxon>Bacteria</taxon>
        <taxon>Pseudomonadati</taxon>
        <taxon>Pseudomonadota</taxon>
        <taxon>Betaproteobacteria</taxon>
        <taxon>Burkholderiales</taxon>
        <taxon>Oxalobacteraceae</taxon>
        <taxon>Noviherbaspirillum</taxon>
    </lineage>
</organism>
<feature type="compositionally biased region" description="Low complexity" evidence="1">
    <location>
        <begin position="1"/>
        <end position="14"/>
    </location>
</feature>
<evidence type="ECO:0000256" key="2">
    <source>
        <dbReference type="SAM" id="Phobius"/>
    </source>
</evidence>
<keyword evidence="2" id="KW-0812">Transmembrane</keyword>
<dbReference type="RefSeq" id="WP_326509568.1">
    <property type="nucleotide sequence ID" value="NZ_JAWIIV010000040.1"/>
</dbReference>
<sequence>MGLFSSSKSSSTTSYLTENNDRRVAVDGQSQGISGDGNSLYVQATDYGAILQAIGASNTAVTGANNSLELALALAGNANAGGVTVTRDALMATSQATQAALAAVTSSNRDSLAFASGVSRDSLGMAATINRDSLTLAERGQSLIATSAASSLNMVGNIVDLAFKANEAQSKRLADAGATANALVGRAYETATGYQAEKQTADSKYLVVAGLIAVALVAIRAFGK</sequence>
<keyword evidence="4" id="KW-1185">Reference proteome</keyword>
<proteinExistence type="predicted"/>
<reference evidence="3 4" key="1">
    <citation type="submission" date="2023-10" db="EMBL/GenBank/DDBJ databases">
        <title>Noviherbaspirillum sp. CPCC 100848 genome assembly.</title>
        <authorList>
            <person name="Li X.Y."/>
            <person name="Fang X.M."/>
        </authorList>
    </citation>
    <scope>NUCLEOTIDE SEQUENCE [LARGE SCALE GENOMIC DNA]</scope>
    <source>
        <strain evidence="3 4">CPCC 100848</strain>
    </source>
</reference>
<name>A0ABU6JH02_9BURK</name>
<evidence type="ECO:0000256" key="1">
    <source>
        <dbReference type="SAM" id="MobiDB-lite"/>
    </source>
</evidence>
<keyword evidence="2" id="KW-0472">Membrane</keyword>
<dbReference type="EMBL" id="JAWIIV010000040">
    <property type="protein sequence ID" value="MEC4722941.1"/>
    <property type="molecule type" value="Genomic_DNA"/>
</dbReference>
<dbReference type="Proteomes" id="UP001352263">
    <property type="component" value="Unassembled WGS sequence"/>
</dbReference>